<dbReference type="Proteomes" id="UP000225144">
    <property type="component" value="Genome"/>
</dbReference>
<evidence type="ECO:0000313" key="1">
    <source>
        <dbReference type="EMBL" id="BAQ23128.1"/>
    </source>
</evidence>
<accession>A0A0B6VPE7</accession>
<reference evidence="1 2" key="1">
    <citation type="submission" date="2015-02" db="EMBL/GenBank/DDBJ databases">
        <title>Complete genome sequences of Edwardsiella bacteriophages, PEi20 and PEi26.</title>
        <authorList>
            <person name="Yasuike M."/>
            <person name="Nishiki I."/>
            <person name="Iwasaki Y."/>
            <person name="Nakamura Y."/>
            <person name="Fujiwara A."/>
            <person name="Hassan E.S."/>
            <person name="Mahmoud M.M."/>
            <person name="Kawato Y."/>
            <person name="Nagai S."/>
            <person name="Kobayashi T."/>
            <person name="Ototake M."/>
            <person name="Nakai T."/>
        </authorList>
    </citation>
    <scope>NUCLEOTIDE SEQUENCE [LARGE SCALE GENOMIC DNA]</scope>
</reference>
<proteinExistence type="predicted"/>
<evidence type="ECO:0000313" key="2">
    <source>
        <dbReference type="Proteomes" id="UP000225144"/>
    </source>
</evidence>
<sequence length="92" mass="10433">MITPIQVNSDKYIAGLYLYIKGGYTLENSVMEASKTAKSYSDISVTMDLLSSEMTDKQCDYFAELAQDLLIRTGFPDASFEKLELYVYKFSL</sequence>
<protein>
    <submittedName>
        <fullName evidence="1">Uncharacterized protein</fullName>
    </submittedName>
</protein>
<dbReference type="EMBL" id="AP014715">
    <property type="protein sequence ID" value="BAQ23128.1"/>
    <property type="molecule type" value="Genomic_DNA"/>
</dbReference>
<organism evidence="1 2">
    <name type="scientific">Edwardsiella phage PEi26</name>
    <dbReference type="NCBI Taxonomy" id="1608311"/>
    <lineage>
        <taxon>Viruses</taxon>
        <taxon>Duplodnaviria</taxon>
        <taxon>Heunggongvirae</taxon>
        <taxon>Uroviricota</taxon>
        <taxon>Caudoviricetes</taxon>
        <taxon>Pantevenvirales</taxon>
        <taxon>Straboviridae</taxon>
        <taxon>Tevenvirinae</taxon>
        <taxon>Kanagawavirus</taxon>
        <taxon>Kanagawavirus pei20</taxon>
    </lineage>
</organism>
<name>A0A0B6VPE7_9CAUD</name>